<organism evidence="4 5">
    <name type="scientific">Sporolactobacillus nakayamae</name>
    <dbReference type="NCBI Taxonomy" id="269670"/>
    <lineage>
        <taxon>Bacteria</taxon>
        <taxon>Bacillati</taxon>
        <taxon>Bacillota</taxon>
        <taxon>Bacilli</taxon>
        <taxon>Bacillales</taxon>
        <taxon>Sporolactobacillaceae</taxon>
        <taxon>Sporolactobacillus</taxon>
    </lineage>
</organism>
<dbReference type="PANTHER" id="PTHR23416:SF23">
    <property type="entry name" value="ACETYLTRANSFERASE C18B11.09C-RELATED"/>
    <property type="match status" value="1"/>
</dbReference>
<name>A0A1I2W146_9BACL</name>
<dbReference type="STRING" id="269670.SAMN02982927_03319"/>
<comment type="similarity">
    <text evidence="1">Belongs to the transferase hexapeptide repeat family.</text>
</comment>
<dbReference type="OrthoDB" id="9782926at2"/>
<dbReference type="InterPro" id="IPR051159">
    <property type="entry name" value="Hexapeptide_acetyltransf"/>
</dbReference>
<dbReference type="AlphaFoldDB" id="A0A1I2W146"/>
<dbReference type="SUPFAM" id="SSF51161">
    <property type="entry name" value="Trimeric LpxA-like enzymes"/>
    <property type="match status" value="1"/>
</dbReference>
<keyword evidence="2 4" id="KW-0808">Transferase</keyword>
<dbReference type="EMBL" id="FOOY01000033">
    <property type="protein sequence ID" value="SFG94399.1"/>
    <property type="molecule type" value="Genomic_DNA"/>
</dbReference>
<sequence length="202" mass="21794">MEFLLKVYSKVNNEIVSFFGRLKLKLLGVDFGDNLKLFGTPIISLIKESKIIIGNNVVLCSSSKNTSLGVNHPVKLKTLRPNSRIVLCDDVGVSGATICAAKSVYIGYRTMLGANVMVIDTDFHPISPNNRRYNQNPEDIKSKRVIIGNDVFIGANTIILKGVTIGNNSVIGAGSVVTSSIPENVIAAGNPCKFISRINTSK</sequence>
<evidence type="ECO:0000313" key="4">
    <source>
        <dbReference type="EMBL" id="SFG94399.1"/>
    </source>
</evidence>
<evidence type="ECO:0000256" key="3">
    <source>
        <dbReference type="ARBA" id="ARBA00022737"/>
    </source>
</evidence>
<proteinExistence type="inferred from homology"/>
<reference evidence="5" key="1">
    <citation type="submission" date="2016-10" db="EMBL/GenBank/DDBJ databases">
        <authorList>
            <person name="Varghese N."/>
            <person name="Submissions S."/>
        </authorList>
    </citation>
    <scope>NUCLEOTIDE SEQUENCE [LARGE SCALE GENOMIC DNA]</scope>
    <source>
        <strain evidence="5">ATCC 700379</strain>
    </source>
</reference>
<dbReference type="RefSeq" id="WP_093674671.1">
    <property type="nucleotide sequence ID" value="NZ_FOOY01000033.1"/>
</dbReference>
<dbReference type="GO" id="GO:0005829">
    <property type="term" value="C:cytosol"/>
    <property type="evidence" value="ECO:0007669"/>
    <property type="project" value="TreeGrafter"/>
</dbReference>
<dbReference type="Proteomes" id="UP000198752">
    <property type="component" value="Unassembled WGS sequence"/>
</dbReference>
<dbReference type="GO" id="GO:0008374">
    <property type="term" value="F:O-acyltransferase activity"/>
    <property type="evidence" value="ECO:0007669"/>
    <property type="project" value="TreeGrafter"/>
</dbReference>
<dbReference type="InterPro" id="IPR018357">
    <property type="entry name" value="Hexapep_transf_CS"/>
</dbReference>
<dbReference type="PROSITE" id="PS00101">
    <property type="entry name" value="HEXAPEP_TRANSFERASES"/>
    <property type="match status" value="1"/>
</dbReference>
<dbReference type="SUPFAM" id="SSF53271">
    <property type="entry name" value="PRTase-like"/>
    <property type="match status" value="1"/>
</dbReference>
<keyword evidence="5" id="KW-1185">Reference proteome</keyword>
<dbReference type="Gene3D" id="2.160.10.10">
    <property type="entry name" value="Hexapeptide repeat proteins"/>
    <property type="match status" value="1"/>
</dbReference>
<dbReference type="InterPro" id="IPR011004">
    <property type="entry name" value="Trimer_LpxA-like_sf"/>
</dbReference>
<protein>
    <submittedName>
        <fullName evidence="4">Hexapeptide repeat of succinyl-transferase</fullName>
    </submittedName>
</protein>
<evidence type="ECO:0000256" key="2">
    <source>
        <dbReference type="ARBA" id="ARBA00022679"/>
    </source>
</evidence>
<dbReference type="Pfam" id="PF00132">
    <property type="entry name" value="Hexapep"/>
    <property type="match status" value="1"/>
</dbReference>
<evidence type="ECO:0000256" key="1">
    <source>
        <dbReference type="ARBA" id="ARBA00007274"/>
    </source>
</evidence>
<evidence type="ECO:0000313" key="5">
    <source>
        <dbReference type="Proteomes" id="UP000198752"/>
    </source>
</evidence>
<gene>
    <name evidence="4" type="ORF">SAMN02982927_03319</name>
</gene>
<dbReference type="InterPro" id="IPR029057">
    <property type="entry name" value="PRTase-like"/>
</dbReference>
<dbReference type="PANTHER" id="PTHR23416">
    <property type="entry name" value="SIALIC ACID SYNTHASE-RELATED"/>
    <property type="match status" value="1"/>
</dbReference>
<accession>A0A1I2W146</accession>
<keyword evidence="3" id="KW-0677">Repeat</keyword>
<dbReference type="InterPro" id="IPR001451">
    <property type="entry name" value="Hexapep"/>
</dbReference>